<dbReference type="PROSITE" id="PS01169">
    <property type="entry name" value="RIBOSOMAL_L21"/>
    <property type="match status" value="1"/>
</dbReference>
<dbReference type="HAMAP" id="MF_01363">
    <property type="entry name" value="Ribosomal_bL21"/>
    <property type="match status" value="1"/>
</dbReference>
<dbReference type="PANTHER" id="PTHR21349">
    <property type="entry name" value="50S RIBOSOMAL PROTEIN L21"/>
    <property type="match status" value="1"/>
</dbReference>
<dbReference type="InterPro" id="IPR028909">
    <property type="entry name" value="bL21-like"/>
</dbReference>
<dbReference type="GO" id="GO:1990904">
    <property type="term" value="C:ribonucleoprotein complex"/>
    <property type="evidence" value="ECO:0007669"/>
    <property type="project" value="UniProtKB-KW"/>
</dbReference>
<evidence type="ECO:0000256" key="7">
    <source>
        <dbReference type="RuleBase" id="RU000562"/>
    </source>
</evidence>
<dbReference type="NCBIfam" id="TIGR00061">
    <property type="entry name" value="L21"/>
    <property type="match status" value="1"/>
</dbReference>
<proteinExistence type="inferred from homology"/>
<comment type="similarity">
    <text evidence="1 6 7">Belongs to the bacterial ribosomal protein bL21 family.</text>
</comment>
<evidence type="ECO:0000256" key="6">
    <source>
        <dbReference type="HAMAP-Rule" id="MF_01363"/>
    </source>
</evidence>
<dbReference type="RefSeq" id="WP_034422926.1">
    <property type="nucleotide sequence ID" value="NZ_CP045798.1"/>
</dbReference>
<accession>A0A7G6DZ10</accession>
<keyword evidence="4 6" id="KW-0689">Ribosomal protein</keyword>
<evidence type="ECO:0000256" key="4">
    <source>
        <dbReference type="ARBA" id="ARBA00022980"/>
    </source>
</evidence>
<evidence type="ECO:0000256" key="3">
    <source>
        <dbReference type="ARBA" id="ARBA00022884"/>
    </source>
</evidence>
<organism evidence="8 9">
    <name type="scientific">Thermanaerosceptrum fracticalcis</name>
    <dbReference type="NCBI Taxonomy" id="1712410"/>
    <lineage>
        <taxon>Bacteria</taxon>
        <taxon>Bacillati</taxon>
        <taxon>Bacillota</taxon>
        <taxon>Clostridia</taxon>
        <taxon>Eubacteriales</taxon>
        <taxon>Peptococcaceae</taxon>
        <taxon>Thermanaerosceptrum</taxon>
    </lineage>
</organism>
<dbReference type="InterPro" id="IPR001787">
    <property type="entry name" value="Ribosomal_bL21"/>
</dbReference>
<dbReference type="InterPro" id="IPR018258">
    <property type="entry name" value="Ribosomal_bL21_CS"/>
</dbReference>
<dbReference type="EMBL" id="CP045798">
    <property type="protein sequence ID" value="QNB45064.1"/>
    <property type="molecule type" value="Genomic_DNA"/>
</dbReference>
<dbReference type="OrthoDB" id="9813334at2"/>
<comment type="subunit">
    <text evidence="6">Part of the 50S ribosomal subunit. Contacts protein L20.</text>
</comment>
<evidence type="ECO:0000313" key="8">
    <source>
        <dbReference type="EMBL" id="QNB45064.1"/>
    </source>
</evidence>
<sequence length="103" mass="11316">MYAIIETGGKQFKVQEGDVLNVEKLQAAEGETVEITKVLAVVKDGEVVVGTPVVPGAKAVLKVLKHGKGDKIIVFKYKPKKNYRKTQGHRQPFTKVVVEKIMA</sequence>
<keyword evidence="5 6" id="KW-0687">Ribonucleoprotein</keyword>
<dbReference type="AlphaFoldDB" id="A0A7G6DZ10"/>
<name>A0A7G6DZ10_THEFR</name>
<gene>
    <name evidence="6 8" type="primary">rplU</name>
    <name evidence="8" type="ORF">BR63_01225</name>
</gene>
<reference evidence="8 9" key="1">
    <citation type="journal article" date="2019" name="Front. Microbiol.">
        <title>Thermoanaerosceptrum fracticalcis gen. nov. sp. nov., a Novel Fumarate-Fermenting Microorganism From a Deep Fractured Carbonate Aquifer of the US Great Basin.</title>
        <authorList>
            <person name="Hamilton-Brehm S.D."/>
            <person name="Stewart L.E."/>
            <person name="Zavarin M."/>
            <person name="Caldwell M."/>
            <person name="Lawson P.A."/>
            <person name="Onstott T.C."/>
            <person name="Grzymski J."/>
            <person name="Neveux I."/>
            <person name="Lollar B.S."/>
            <person name="Russell C.E."/>
            <person name="Moser D.P."/>
        </authorList>
    </citation>
    <scope>NUCLEOTIDE SEQUENCE [LARGE SCALE GENOMIC DNA]</scope>
    <source>
        <strain evidence="8 9">DRI-13</strain>
    </source>
</reference>
<dbReference type="GO" id="GO:0005840">
    <property type="term" value="C:ribosome"/>
    <property type="evidence" value="ECO:0007669"/>
    <property type="project" value="UniProtKB-KW"/>
</dbReference>
<keyword evidence="2 6" id="KW-0699">rRNA-binding</keyword>
<evidence type="ECO:0000313" key="9">
    <source>
        <dbReference type="Proteomes" id="UP000515847"/>
    </source>
</evidence>
<dbReference type="InterPro" id="IPR036164">
    <property type="entry name" value="bL21-like_sf"/>
</dbReference>
<dbReference type="SUPFAM" id="SSF141091">
    <property type="entry name" value="L21p-like"/>
    <property type="match status" value="1"/>
</dbReference>
<keyword evidence="9" id="KW-1185">Reference proteome</keyword>
<evidence type="ECO:0000256" key="2">
    <source>
        <dbReference type="ARBA" id="ARBA00022730"/>
    </source>
</evidence>
<evidence type="ECO:0000256" key="5">
    <source>
        <dbReference type="ARBA" id="ARBA00023274"/>
    </source>
</evidence>
<evidence type="ECO:0000256" key="1">
    <source>
        <dbReference type="ARBA" id="ARBA00008563"/>
    </source>
</evidence>
<dbReference type="PANTHER" id="PTHR21349:SF0">
    <property type="entry name" value="LARGE RIBOSOMAL SUBUNIT PROTEIN BL21M"/>
    <property type="match status" value="1"/>
</dbReference>
<comment type="function">
    <text evidence="6 7">This protein binds to 23S rRNA in the presence of protein L20.</text>
</comment>
<dbReference type="KEGG" id="tfr:BR63_01225"/>
<dbReference type="Proteomes" id="UP000515847">
    <property type="component" value="Chromosome"/>
</dbReference>
<keyword evidence="3 6" id="KW-0694">RNA-binding</keyword>
<protein>
    <recommendedName>
        <fullName evidence="6">Large ribosomal subunit protein bL21</fullName>
    </recommendedName>
</protein>
<dbReference type="GO" id="GO:0003735">
    <property type="term" value="F:structural constituent of ribosome"/>
    <property type="evidence" value="ECO:0007669"/>
    <property type="project" value="InterPro"/>
</dbReference>
<dbReference type="GO" id="GO:0005737">
    <property type="term" value="C:cytoplasm"/>
    <property type="evidence" value="ECO:0007669"/>
    <property type="project" value="UniProtKB-ARBA"/>
</dbReference>
<dbReference type="GO" id="GO:0006412">
    <property type="term" value="P:translation"/>
    <property type="evidence" value="ECO:0007669"/>
    <property type="project" value="UniProtKB-UniRule"/>
</dbReference>
<dbReference type="Pfam" id="PF00829">
    <property type="entry name" value="Ribosomal_L21p"/>
    <property type="match status" value="1"/>
</dbReference>
<dbReference type="GO" id="GO:0019843">
    <property type="term" value="F:rRNA binding"/>
    <property type="evidence" value="ECO:0007669"/>
    <property type="project" value="UniProtKB-UniRule"/>
</dbReference>